<protein>
    <submittedName>
        <fullName evidence="3">Uncharacterized protein</fullName>
    </submittedName>
</protein>
<accession>A0A9K3KDF6</accession>
<feature type="compositionally biased region" description="Basic and acidic residues" evidence="1">
    <location>
        <begin position="87"/>
        <end position="99"/>
    </location>
</feature>
<dbReference type="EMBL" id="JAGRRH010000026">
    <property type="protein sequence ID" value="KAG7341603.1"/>
    <property type="molecule type" value="Genomic_DNA"/>
</dbReference>
<gene>
    <name evidence="3" type="ORF">IV203_023556</name>
</gene>
<reference evidence="3" key="2">
    <citation type="submission" date="2021-04" db="EMBL/GenBank/DDBJ databases">
        <authorList>
            <person name="Podell S."/>
        </authorList>
    </citation>
    <scope>NUCLEOTIDE SEQUENCE</scope>
    <source>
        <strain evidence="3">Hildebrandi</strain>
    </source>
</reference>
<keyword evidence="2" id="KW-0732">Signal</keyword>
<dbReference type="AlphaFoldDB" id="A0A9K3KDF6"/>
<keyword evidence="4" id="KW-1185">Reference proteome</keyword>
<dbReference type="OrthoDB" id="40753at2759"/>
<evidence type="ECO:0000256" key="1">
    <source>
        <dbReference type="SAM" id="MobiDB-lite"/>
    </source>
</evidence>
<feature type="chain" id="PRO_5039941150" evidence="2">
    <location>
        <begin position="23"/>
        <end position="154"/>
    </location>
</feature>
<sequence>MMQQQMVLSLVVLALAACQGSAFQQRTTPSLSPSPIKTHQRFDTTLGIFNKIGEFFEELDAFVDDATARRLGNGAAFYGKRKSSFYGKEDKGRKADKNVPDPLEDYQGPTSSGFFKWVPDENGQMRPVTRMKEKNLERNPQFWDRVYAEKERDE</sequence>
<name>A0A9K3KDF6_9STRA</name>
<evidence type="ECO:0000313" key="3">
    <source>
        <dbReference type="EMBL" id="KAG7341603.1"/>
    </source>
</evidence>
<reference evidence="3" key="1">
    <citation type="journal article" date="2021" name="Sci. Rep.">
        <title>Diploid genomic architecture of Nitzschia inconspicua, an elite biomass production diatom.</title>
        <authorList>
            <person name="Oliver A."/>
            <person name="Podell S."/>
            <person name="Pinowska A."/>
            <person name="Traller J.C."/>
            <person name="Smith S.R."/>
            <person name="McClure R."/>
            <person name="Beliaev A."/>
            <person name="Bohutskyi P."/>
            <person name="Hill E.A."/>
            <person name="Rabines A."/>
            <person name="Zheng H."/>
            <person name="Allen L.Z."/>
            <person name="Kuo A."/>
            <person name="Grigoriev I.V."/>
            <person name="Allen A.E."/>
            <person name="Hazlebeck D."/>
            <person name="Allen E.E."/>
        </authorList>
    </citation>
    <scope>NUCLEOTIDE SEQUENCE</scope>
    <source>
        <strain evidence="3">Hildebrandi</strain>
    </source>
</reference>
<feature type="signal peptide" evidence="2">
    <location>
        <begin position="1"/>
        <end position="22"/>
    </location>
</feature>
<comment type="caution">
    <text evidence="3">The sequence shown here is derived from an EMBL/GenBank/DDBJ whole genome shotgun (WGS) entry which is preliminary data.</text>
</comment>
<proteinExistence type="predicted"/>
<dbReference type="Proteomes" id="UP000693970">
    <property type="component" value="Unassembled WGS sequence"/>
</dbReference>
<evidence type="ECO:0000313" key="4">
    <source>
        <dbReference type="Proteomes" id="UP000693970"/>
    </source>
</evidence>
<organism evidence="3 4">
    <name type="scientific">Nitzschia inconspicua</name>
    <dbReference type="NCBI Taxonomy" id="303405"/>
    <lineage>
        <taxon>Eukaryota</taxon>
        <taxon>Sar</taxon>
        <taxon>Stramenopiles</taxon>
        <taxon>Ochrophyta</taxon>
        <taxon>Bacillariophyta</taxon>
        <taxon>Bacillariophyceae</taxon>
        <taxon>Bacillariophycidae</taxon>
        <taxon>Bacillariales</taxon>
        <taxon>Bacillariaceae</taxon>
        <taxon>Nitzschia</taxon>
    </lineage>
</organism>
<feature type="region of interest" description="Disordered" evidence="1">
    <location>
        <begin position="86"/>
        <end position="127"/>
    </location>
</feature>
<evidence type="ECO:0000256" key="2">
    <source>
        <dbReference type="SAM" id="SignalP"/>
    </source>
</evidence>